<dbReference type="PANTHER" id="PTHR42897">
    <property type="entry name" value="PYRUVATE SYNTHASE SUBUNIT PORB"/>
    <property type="match status" value="1"/>
</dbReference>
<dbReference type="GO" id="GO:0030976">
    <property type="term" value="F:thiamine pyrophosphate binding"/>
    <property type="evidence" value="ECO:0007669"/>
    <property type="project" value="InterPro"/>
</dbReference>
<sequence>MYSLNQRFDNRDIPEDELLTSGNVACAGCGASLSMRLALKGLGKPTVLAVPACCWTIIPGAWPLSIMDVPFFHCAFETTAATISGIRAAYRKRGMDDICVVGWAGDGGTFDIGIQALSGTAERNDDVLYVCYDNEAYMNTGIQRSGATPIGSWTTTTPVKNPKSEQKKDIDAIMIAHKIPYLATATAA</sequence>
<protein>
    <recommendedName>
        <fullName evidence="2">Thiamine pyrophosphate enzyme TPP-binding domain-containing protein</fullName>
    </recommendedName>
</protein>
<keyword evidence="1" id="KW-0560">Oxidoreductase</keyword>
<feature type="domain" description="Thiamine pyrophosphate enzyme TPP-binding" evidence="2">
    <location>
        <begin position="67"/>
        <end position="182"/>
    </location>
</feature>
<dbReference type="InterPro" id="IPR051479">
    <property type="entry name" value="PorB-like"/>
</dbReference>
<evidence type="ECO:0000313" key="3">
    <source>
        <dbReference type="EMBL" id="GAG09112.1"/>
    </source>
</evidence>
<evidence type="ECO:0000256" key="1">
    <source>
        <dbReference type="ARBA" id="ARBA00023002"/>
    </source>
</evidence>
<dbReference type="AlphaFoldDB" id="X0VCX8"/>
<dbReference type="InterPro" id="IPR029061">
    <property type="entry name" value="THDP-binding"/>
</dbReference>
<feature type="non-terminal residue" evidence="3">
    <location>
        <position position="188"/>
    </location>
</feature>
<dbReference type="EMBL" id="BARS01027191">
    <property type="protein sequence ID" value="GAG09112.1"/>
    <property type="molecule type" value="Genomic_DNA"/>
</dbReference>
<dbReference type="SUPFAM" id="SSF52518">
    <property type="entry name" value="Thiamin diphosphate-binding fold (THDP-binding)"/>
    <property type="match status" value="1"/>
</dbReference>
<comment type="caution">
    <text evidence="3">The sequence shown here is derived from an EMBL/GenBank/DDBJ whole genome shotgun (WGS) entry which is preliminary data.</text>
</comment>
<accession>X0VCX8</accession>
<dbReference type="InterPro" id="IPR011766">
    <property type="entry name" value="TPP_enzyme_TPP-bd"/>
</dbReference>
<dbReference type="Gene3D" id="3.40.50.970">
    <property type="match status" value="2"/>
</dbReference>
<dbReference type="GO" id="GO:0016491">
    <property type="term" value="F:oxidoreductase activity"/>
    <property type="evidence" value="ECO:0007669"/>
    <property type="project" value="UniProtKB-KW"/>
</dbReference>
<dbReference type="Pfam" id="PF02775">
    <property type="entry name" value="TPP_enzyme_C"/>
    <property type="match status" value="1"/>
</dbReference>
<organism evidence="3">
    <name type="scientific">marine sediment metagenome</name>
    <dbReference type="NCBI Taxonomy" id="412755"/>
    <lineage>
        <taxon>unclassified sequences</taxon>
        <taxon>metagenomes</taxon>
        <taxon>ecological metagenomes</taxon>
    </lineage>
</organism>
<proteinExistence type="predicted"/>
<name>X0VCX8_9ZZZZ</name>
<dbReference type="PANTHER" id="PTHR42897:SF2">
    <property type="entry name" value="PYRUVATE SYNTHASE SUBUNIT PORB"/>
    <property type="match status" value="1"/>
</dbReference>
<gene>
    <name evidence="3" type="ORF">S01H1_42733</name>
</gene>
<reference evidence="3" key="1">
    <citation type="journal article" date="2014" name="Front. Microbiol.">
        <title>High frequency of phylogenetically diverse reductive dehalogenase-homologous genes in deep subseafloor sedimentary metagenomes.</title>
        <authorList>
            <person name="Kawai M."/>
            <person name="Futagami T."/>
            <person name="Toyoda A."/>
            <person name="Takaki Y."/>
            <person name="Nishi S."/>
            <person name="Hori S."/>
            <person name="Arai W."/>
            <person name="Tsubouchi T."/>
            <person name="Morono Y."/>
            <person name="Uchiyama I."/>
            <person name="Ito T."/>
            <person name="Fujiyama A."/>
            <person name="Inagaki F."/>
            <person name="Takami H."/>
        </authorList>
    </citation>
    <scope>NUCLEOTIDE SEQUENCE</scope>
    <source>
        <strain evidence="3">Expedition CK06-06</strain>
    </source>
</reference>
<evidence type="ECO:0000259" key="2">
    <source>
        <dbReference type="Pfam" id="PF02775"/>
    </source>
</evidence>